<reference evidence="3" key="1">
    <citation type="journal article" date="2011" name="Nature">
        <title>Genome sequence and analysis of the tuber crop potato.</title>
        <authorList>
            <consortium name="The Potato Genome Sequencing Consortium"/>
        </authorList>
    </citation>
    <scope>NUCLEOTIDE SEQUENCE [LARGE SCALE GENOMIC DNA]</scope>
    <source>
        <strain evidence="3">cv. DM1-3 516 R44</strain>
    </source>
</reference>
<sequence length="103" mass="10908">MSMLFGIVKILDMPADTDVPPATTRDELRVKEVVAAESETETDEDQFGVDEKDTYEVLTEVEKAMVDSAMQILLTDTPMADPSGASSADVAPGTNAPTDGATV</sequence>
<dbReference type="Proteomes" id="UP000011115">
    <property type="component" value="Unassembled WGS sequence"/>
</dbReference>
<evidence type="ECO:0000313" key="3">
    <source>
        <dbReference type="Proteomes" id="UP000011115"/>
    </source>
</evidence>
<dbReference type="EnsemblPlants" id="PGSC0003DMT400016427">
    <property type="protein sequence ID" value="PGSC0003DMT400016427"/>
    <property type="gene ID" value="PGSC0003DMG400006419"/>
</dbReference>
<accession>M1A7M9</accession>
<protein>
    <submittedName>
        <fullName evidence="2">Polyprotein protein</fullName>
    </submittedName>
</protein>
<proteinExistence type="predicted"/>
<dbReference type="HOGENOM" id="CLU_029307_11_1_1"/>
<feature type="region of interest" description="Disordered" evidence="1">
    <location>
        <begin position="77"/>
        <end position="103"/>
    </location>
</feature>
<name>M1A7M9_SOLTU</name>
<dbReference type="InParanoid" id="M1A7M9"/>
<dbReference type="PaxDb" id="4113-PGSC0003DMT400016427"/>
<reference evidence="2" key="2">
    <citation type="submission" date="2015-06" db="UniProtKB">
        <authorList>
            <consortium name="EnsemblPlants"/>
        </authorList>
    </citation>
    <scope>IDENTIFICATION</scope>
    <source>
        <strain evidence="2">DM1-3 516 R44</strain>
    </source>
</reference>
<dbReference type="Gramene" id="PGSC0003DMT400016427">
    <property type="protein sequence ID" value="PGSC0003DMT400016427"/>
    <property type="gene ID" value="PGSC0003DMG400006419"/>
</dbReference>
<dbReference type="AlphaFoldDB" id="M1A7M9"/>
<evidence type="ECO:0000313" key="2">
    <source>
        <dbReference type="EnsemblPlants" id="PGSC0003DMT400016427"/>
    </source>
</evidence>
<keyword evidence="3" id="KW-1185">Reference proteome</keyword>
<evidence type="ECO:0000256" key="1">
    <source>
        <dbReference type="SAM" id="MobiDB-lite"/>
    </source>
</evidence>
<organism evidence="2 3">
    <name type="scientific">Solanum tuberosum</name>
    <name type="common">Potato</name>
    <dbReference type="NCBI Taxonomy" id="4113"/>
    <lineage>
        <taxon>Eukaryota</taxon>
        <taxon>Viridiplantae</taxon>
        <taxon>Streptophyta</taxon>
        <taxon>Embryophyta</taxon>
        <taxon>Tracheophyta</taxon>
        <taxon>Spermatophyta</taxon>
        <taxon>Magnoliopsida</taxon>
        <taxon>eudicotyledons</taxon>
        <taxon>Gunneridae</taxon>
        <taxon>Pentapetalae</taxon>
        <taxon>asterids</taxon>
        <taxon>lamiids</taxon>
        <taxon>Solanales</taxon>
        <taxon>Solanaceae</taxon>
        <taxon>Solanoideae</taxon>
        <taxon>Solaneae</taxon>
        <taxon>Solanum</taxon>
    </lineage>
</organism>